<dbReference type="WBParaSite" id="GPUH_0001383001-mRNA-1">
    <property type="protein sequence ID" value="GPUH_0001383001-mRNA-1"/>
    <property type="gene ID" value="GPUH_0001383001"/>
</dbReference>
<sequence length="645" mass="73290">LDLRNQPDMAFVHRDTNVSALNDVYCQTLDLRNQPDMAFVHRDTNVDWKTLKNCTVIEGDFSAAMITKPNATHEEFPEFKNLRVITGTLMIFQVSKLRSLKRMFPNLRIIGGQELILNYALVIYQNTHLVEVGLPKLTAIINGGVRIMDNQQLCYSRYIDWGQILIGPANDILTDRNKGTESNLCSDDCVPQNEARCHRLDQTLSCWDAETCQLECEHTWNPDKTVGPGCDDDGERCHEQCLGGCSAPDDPGSCHYCKNVIYQGICMEKCPADLYEVHHVYLVRRCVTAQECRNPTNSSRCIKCDGYCPVRCRGGTIDSFGQINHYLFKKCNVIEGYLEIELRAGLDAAAIEKVGEALGSIEVINGYLLIDFSTSFVSLHMFKRLRLIKGDILWRDRYALAIFENPNLRNVFNFKKQPLAIGNGTVLFHNNRMLCYGRIKALLDHMGLTDVKDTDVSFFSNGDRAICNEITFDVHTDYVHSYGFLISWYAYYVQTKLINHPGARNAISKIQFVKTLFSTPDPPKDVVGKSLPANPDRIDLKWDPPEHPNGEITHYTVKWQVFEDDASAIAGHVCDDKAAVKHHSDAELRELMKMQNSQQQQPTCPREKGCCDCEQVNVRHTYKIWRSIAFGFSFWVKSLPAEKIS</sequence>
<dbReference type="SUPFAM" id="SSF49265">
    <property type="entry name" value="Fibronectin type III"/>
    <property type="match status" value="1"/>
</dbReference>
<evidence type="ECO:0000256" key="4">
    <source>
        <dbReference type="ARBA" id="ARBA00022679"/>
    </source>
</evidence>
<evidence type="ECO:0000256" key="5">
    <source>
        <dbReference type="ARBA" id="ARBA00022692"/>
    </source>
</evidence>
<reference evidence="17" key="1">
    <citation type="submission" date="2016-06" db="UniProtKB">
        <authorList>
            <consortium name="WormBaseParasite"/>
        </authorList>
    </citation>
    <scope>IDENTIFICATION</scope>
</reference>
<dbReference type="InterPro" id="IPR036941">
    <property type="entry name" value="Rcpt_L-dom_sf"/>
</dbReference>
<evidence type="ECO:0000256" key="12">
    <source>
        <dbReference type="ARBA" id="ARBA00023170"/>
    </source>
</evidence>
<dbReference type="Gene3D" id="3.80.20.20">
    <property type="entry name" value="Receptor L-domain"/>
    <property type="match status" value="2"/>
</dbReference>
<keyword evidence="10" id="KW-0472">Membrane</keyword>
<dbReference type="CDD" id="cd00063">
    <property type="entry name" value="FN3"/>
    <property type="match status" value="1"/>
</dbReference>
<evidence type="ECO:0000256" key="10">
    <source>
        <dbReference type="ARBA" id="ARBA00023136"/>
    </source>
</evidence>
<organism evidence="17">
    <name type="scientific">Gongylonema pulchrum</name>
    <dbReference type="NCBI Taxonomy" id="637853"/>
    <lineage>
        <taxon>Eukaryota</taxon>
        <taxon>Metazoa</taxon>
        <taxon>Ecdysozoa</taxon>
        <taxon>Nematoda</taxon>
        <taxon>Chromadorea</taxon>
        <taxon>Rhabditida</taxon>
        <taxon>Spirurina</taxon>
        <taxon>Spiruromorpha</taxon>
        <taxon>Spiruroidea</taxon>
        <taxon>Gongylonematidae</taxon>
        <taxon>Gongylonema</taxon>
    </lineage>
</organism>
<evidence type="ECO:0000256" key="9">
    <source>
        <dbReference type="ARBA" id="ARBA00022989"/>
    </source>
</evidence>
<comment type="catalytic activity">
    <reaction evidence="14">
        <text>L-tyrosyl-[protein] + ATP = O-phospho-L-tyrosyl-[protein] + ADP + H(+)</text>
        <dbReference type="Rhea" id="RHEA:10596"/>
        <dbReference type="Rhea" id="RHEA-COMP:10136"/>
        <dbReference type="Rhea" id="RHEA-COMP:20101"/>
        <dbReference type="ChEBI" id="CHEBI:15378"/>
        <dbReference type="ChEBI" id="CHEBI:30616"/>
        <dbReference type="ChEBI" id="CHEBI:46858"/>
        <dbReference type="ChEBI" id="CHEBI:61978"/>
        <dbReference type="ChEBI" id="CHEBI:456216"/>
        <dbReference type="EC" id="2.7.10.1"/>
    </reaction>
</comment>
<comment type="subcellular location">
    <subcellularLocation>
        <location evidence="1">Membrane</location>
        <topology evidence="1">Single-pass type I membrane protein</topology>
    </subcellularLocation>
</comment>
<protein>
    <recommendedName>
        <fullName evidence="2">receptor protein-tyrosine kinase</fullName>
        <ecNumber evidence="2">2.7.10.1</ecNumber>
    </recommendedName>
</protein>
<keyword evidence="11" id="KW-0829">Tyrosine-protein kinase</keyword>
<dbReference type="InterPro" id="IPR003961">
    <property type="entry name" value="FN3_dom"/>
</dbReference>
<evidence type="ECO:0000256" key="6">
    <source>
        <dbReference type="ARBA" id="ARBA00022741"/>
    </source>
</evidence>
<evidence type="ECO:0000256" key="11">
    <source>
        <dbReference type="ARBA" id="ARBA00023137"/>
    </source>
</evidence>
<dbReference type="InterPro" id="IPR006212">
    <property type="entry name" value="Furin_repeat"/>
</dbReference>
<dbReference type="InterPro" id="IPR036116">
    <property type="entry name" value="FN3_sf"/>
</dbReference>
<dbReference type="SUPFAM" id="SSF52058">
    <property type="entry name" value="L domain-like"/>
    <property type="match status" value="2"/>
</dbReference>
<evidence type="ECO:0000256" key="7">
    <source>
        <dbReference type="ARBA" id="ARBA00022777"/>
    </source>
</evidence>
<proteinExistence type="predicted"/>
<evidence type="ECO:0000313" key="17">
    <source>
        <dbReference type="WBParaSite" id="GPUH_0001383001-mRNA-1"/>
    </source>
</evidence>
<dbReference type="PANTHER" id="PTHR21662:SF59">
    <property type="entry name" value="RECEPTOR PROTEIN-TYROSINE KINASE"/>
    <property type="match status" value="1"/>
</dbReference>
<dbReference type="GO" id="GO:0016020">
    <property type="term" value="C:membrane"/>
    <property type="evidence" value="ECO:0007669"/>
    <property type="project" value="UniProtKB-SubCell"/>
</dbReference>
<evidence type="ECO:0000259" key="16">
    <source>
        <dbReference type="Pfam" id="PF01030"/>
    </source>
</evidence>
<evidence type="ECO:0000256" key="1">
    <source>
        <dbReference type="ARBA" id="ARBA00004479"/>
    </source>
</evidence>
<keyword evidence="7" id="KW-0418">Kinase</keyword>
<dbReference type="Pfam" id="PF00757">
    <property type="entry name" value="Furin-like"/>
    <property type="match status" value="1"/>
</dbReference>
<dbReference type="InterPro" id="IPR009030">
    <property type="entry name" value="Growth_fac_rcpt_cys_sf"/>
</dbReference>
<keyword evidence="9" id="KW-1133">Transmembrane helix</keyword>
<evidence type="ECO:0000256" key="3">
    <source>
        <dbReference type="ARBA" id="ARBA00022553"/>
    </source>
</evidence>
<keyword evidence="13" id="KW-0325">Glycoprotein</keyword>
<dbReference type="SUPFAM" id="SSF57184">
    <property type="entry name" value="Growth factor receptor domain"/>
    <property type="match status" value="1"/>
</dbReference>
<keyword evidence="12" id="KW-0675">Receptor</keyword>
<dbReference type="InterPro" id="IPR006211">
    <property type="entry name" value="Furin-like_Cys-rich_dom"/>
</dbReference>
<dbReference type="Pfam" id="PF01030">
    <property type="entry name" value="Recep_L_domain"/>
    <property type="match status" value="2"/>
</dbReference>
<feature type="domain" description="Receptor L-domain" evidence="16">
    <location>
        <begin position="330"/>
        <end position="440"/>
    </location>
</feature>
<dbReference type="AlphaFoldDB" id="A0A183DYM4"/>
<dbReference type="CDD" id="cd00064">
    <property type="entry name" value="FU"/>
    <property type="match status" value="1"/>
</dbReference>
<dbReference type="InterPro" id="IPR013783">
    <property type="entry name" value="Ig-like_fold"/>
</dbReference>
<evidence type="ECO:0000256" key="14">
    <source>
        <dbReference type="ARBA" id="ARBA00051243"/>
    </source>
</evidence>
<dbReference type="PANTHER" id="PTHR21662">
    <property type="entry name" value="RECEPTOR PROTEIN-TYROSINE KINASE"/>
    <property type="match status" value="1"/>
</dbReference>
<dbReference type="GO" id="GO:0005524">
    <property type="term" value="F:ATP binding"/>
    <property type="evidence" value="ECO:0007669"/>
    <property type="project" value="UniProtKB-KW"/>
</dbReference>
<dbReference type="Gene3D" id="2.60.40.10">
    <property type="entry name" value="Immunoglobulins"/>
    <property type="match status" value="1"/>
</dbReference>
<keyword evidence="6" id="KW-0547">Nucleotide-binding</keyword>
<dbReference type="InterPro" id="IPR053079">
    <property type="entry name" value="SPS2_domain"/>
</dbReference>
<dbReference type="EC" id="2.7.10.1" evidence="2"/>
<feature type="domain" description="Furin-like cysteine-rich" evidence="15">
    <location>
        <begin position="188"/>
        <end position="319"/>
    </location>
</feature>
<dbReference type="Gene3D" id="2.10.220.10">
    <property type="entry name" value="Hormone Receptor, Insulin-like Growth Factor Receptor 1, Chain A, domain 2"/>
    <property type="match status" value="1"/>
</dbReference>
<keyword evidence="8" id="KW-0067">ATP-binding</keyword>
<evidence type="ECO:0000256" key="2">
    <source>
        <dbReference type="ARBA" id="ARBA00011902"/>
    </source>
</evidence>
<accession>A0A183DYM4</accession>
<keyword evidence="3" id="KW-0597">Phosphoprotein</keyword>
<keyword evidence="4" id="KW-0808">Transferase</keyword>
<feature type="domain" description="Receptor L-domain" evidence="16">
    <location>
        <begin position="53"/>
        <end position="164"/>
    </location>
</feature>
<keyword evidence="5" id="KW-0812">Transmembrane</keyword>
<evidence type="ECO:0000256" key="13">
    <source>
        <dbReference type="ARBA" id="ARBA00023180"/>
    </source>
</evidence>
<name>A0A183DYM4_9BILA</name>
<dbReference type="GO" id="GO:0004714">
    <property type="term" value="F:transmembrane receptor protein tyrosine kinase activity"/>
    <property type="evidence" value="ECO:0007669"/>
    <property type="project" value="UniProtKB-EC"/>
</dbReference>
<dbReference type="InterPro" id="IPR000494">
    <property type="entry name" value="Rcpt_L-dom"/>
</dbReference>
<evidence type="ECO:0000256" key="8">
    <source>
        <dbReference type="ARBA" id="ARBA00022840"/>
    </source>
</evidence>
<dbReference type="SMART" id="SM00261">
    <property type="entry name" value="FU"/>
    <property type="match status" value="1"/>
</dbReference>
<evidence type="ECO:0000259" key="15">
    <source>
        <dbReference type="Pfam" id="PF00757"/>
    </source>
</evidence>